<gene>
    <name evidence="2" type="ORF">EYF80_050369</name>
</gene>
<organism evidence="2 3">
    <name type="scientific">Liparis tanakae</name>
    <name type="common">Tanaka's snailfish</name>
    <dbReference type="NCBI Taxonomy" id="230148"/>
    <lineage>
        <taxon>Eukaryota</taxon>
        <taxon>Metazoa</taxon>
        <taxon>Chordata</taxon>
        <taxon>Craniata</taxon>
        <taxon>Vertebrata</taxon>
        <taxon>Euteleostomi</taxon>
        <taxon>Actinopterygii</taxon>
        <taxon>Neopterygii</taxon>
        <taxon>Teleostei</taxon>
        <taxon>Neoteleostei</taxon>
        <taxon>Acanthomorphata</taxon>
        <taxon>Eupercaria</taxon>
        <taxon>Perciformes</taxon>
        <taxon>Cottioidei</taxon>
        <taxon>Cottales</taxon>
        <taxon>Liparidae</taxon>
        <taxon>Liparis</taxon>
    </lineage>
</organism>
<evidence type="ECO:0000256" key="1">
    <source>
        <dbReference type="SAM" id="MobiDB-lite"/>
    </source>
</evidence>
<dbReference type="AlphaFoldDB" id="A0A4Z2FFE9"/>
<comment type="caution">
    <text evidence="2">The sequence shown here is derived from an EMBL/GenBank/DDBJ whole genome shotgun (WGS) entry which is preliminary data.</text>
</comment>
<feature type="compositionally biased region" description="Basic and acidic residues" evidence="1">
    <location>
        <begin position="53"/>
        <end position="64"/>
    </location>
</feature>
<dbReference type="EMBL" id="SRLO01001277">
    <property type="protein sequence ID" value="TNN39464.1"/>
    <property type="molecule type" value="Genomic_DNA"/>
</dbReference>
<proteinExistence type="predicted"/>
<protein>
    <submittedName>
        <fullName evidence="2">Uncharacterized protein</fullName>
    </submittedName>
</protein>
<accession>A0A4Z2FFE9</accession>
<name>A0A4Z2FFE9_9TELE</name>
<reference evidence="2 3" key="1">
    <citation type="submission" date="2019-03" db="EMBL/GenBank/DDBJ databases">
        <title>First draft genome of Liparis tanakae, snailfish: a comprehensive survey of snailfish specific genes.</title>
        <authorList>
            <person name="Kim W."/>
            <person name="Song I."/>
            <person name="Jeong J.-H."/>
            <person name="Kim D."/>
            <person name="Kim S."/>
            <person name="Ryu S."/>
            <person name="Song J.Y."/>
            <person name="Lee S.K."/>
        </authorList>
    </citation>
    <scope>NUCLEOTIDE SEQUENCE [LARGE SCALE GENOMIC DNA]</scope>
    <source>
        <tissue evidence="2">Muscle</tissue>
    </source>
</reference>
<sequence length="112" mass="12644">MEPRPKSGVTTKFHKGPETSGSPNPHLLEVIDERWYPFESEKHGAARKSHEWRRKEDEEEDKRMSLSGLRFWGAAERGRAKGKQNGHLISASAPDTHNFIVAVITPLPTRGC</sequence>
<keyword evidence="3" id="KW-1185">Reference proteome</keyword>
<dbReference type="Proteomes" id="UP000314294">
    <property type="component" value="Unassembled WGS sequence"/>
</dbReference>
<evidence type="ECO:0000313" key="3">
    <source>
        <dbReference type="Proteomes" id="UP000314294"/>
    </source>
</evidence>
<feature type="region of interest" description="Disordered" evidence="1">
    <location>
        <begin position="1"/>
        <end position="26"/>
    </location>
</feature>
<evidence type="ECO:0000313" key="2">
    <source>
        <dbReference type="EMBL" id="TNN39464.1"/>
    </source>
</evidence>
<feature type="region of interest" description="Disordered" evidence="1">
    <location>
        <begin position="41"/>
        <end position="65"/>
    </location>
</feature>